<dbReference type="NCBIfam" id="NF005926">
    <property type="entry name" value="PRK07940.1"/>
    <property type="match status" value="1"/>
</dbReference>
<sequence>MSSNEFPSIAERLADAPEVRRVILDAAAAARDPRRSPSAMTHSWVFTGPPGSGRSVAALCLAAALVCDGEPLGTSEAARTVFRGSHTDVVHIVPEELSIGVDTVRSIIEDASRMPTVAPWRVLIMEDADRLTESAANALLKTVEEPPERTVIILCAPSVDPEDFSVTLRSRCRHVYVPTPSLREITRILVSEGATEADAALAAAASARHIGRARRLVRSPEAQQRRAQILGLAELINHGDQAFRAVSSLVKAVEQETKEAYEESNAAEIAALSTALGMGAKGRGAQKALRGAASQIRELEKQHKKQETRRIRDILDLSLVDLAGLYRDALMLSTRAGVDLTHPDFQGLAGEIAAAVPAPKIVECVDAISRCREQLAQNVRPAVAMDAMVGRIRLASGVR</sequence>
<proteinExistence type="predicted"/>
<dbReference type="SUPFAM" id="SSF52540">
    <property type="entry name" value="P-loop containing nucleoside triphosphate hydrolases"/>
    <property type="match status" value="1"/>
</dbReference>
<organism evidence="2 3">
    <name type="scientific">Corynebacterium uropygiale</name>
    <dbReference type="NCBI Taxonomy" id="1775911"/>
    <lineage>
        <taxon>Bacteria</taxon>
        <taxon>Bacillati</taxon>
        <taxon>Actinomycetota</taxon>
        <taxon>Actinomycetes</taxon>
        <taxon>Mycobacteriales</taxon>
        <taxon>Corynebacteriaceae</taxon>
        <taxon>Corynebacterium</taxon>
    </lineage>
</organism>
<dbReference type="Proteomes" id="UP001139336">
    <property type="component" value="Unassembled WGS sequence"/>
</dbReference>
<comment type="caution">
    <text evidence="2">The sequence shown here is derived from an EMBL/GenBank/DDBJ whole genome shotgun (WGS) entry which is preliminary data.</text>
</comment>
<dbReference type="EC" id="2.7.7.7" evidence="2"/>
<dbReference type="EMBL" id="JAKGSI010000001">
    <property type="protein sequence ID" value="MCF4005764.1"/>
    <property type="molecule type" value="Genomic_DNA"/>
</dbReference>
<dbReference type="Pfam" id="PF13177">
    <property type="entry name" value="DNA_pol3_delta2"/>
    <property type="match status" value="1"/>
</dbReference>
<dbReference type="GO" id="GO:0006261">
    <property type="term" value="P:DNA-templated DNA replication"/>
    <property type="evidence" value="ECO:0007669"/>
    <property type="project" value="TreeGrafter"/>
</dbReference>
<protein>
    <submittedName>
        <fullName evidence="2">DNA polymerase III subunit delta</fullName>
        <ecNumber evidence="2">2.7.7.7</ecNumber>
    </submittedName>
</protein>
<dbReference type="RefSeq" id="WP_236117567.1">
    <property type="nucleotide sequence ID" value="NZ_JAKGSI010000001.1"/>
</dbReference>
<dbReference type="AlphaFoldDB" id="A0A9X1TZJ0"/>
<dbReference type="SMART" id="SM00382">
    <property type="entry name" value="AAA"/>
    <property type="match status" value="1"/>
</dbReference>
<dbReference type="PANTHER" id="PTHR11669">
    <property type="entry name" value="REPLICATION FACTOR C / DNA POLYMERASE III GAMMA-TAU SUBUNIT"/>
    <property type="match status" value="1"/>
</dbReference>
<name>A0A9X1TZJ0_9CORY</name>
<dbReference type="InterPro" id="IPR050238">
    <property type="entry name" value="DNA_Rep/Repair_Clamp_Loader"/>
</dbReference>
<keyword evidence="3" id="KW-1185">Reference proteome</keyword>
<dbReference type="InterPro" id="IPR003593">
    <property type="entry name" value="AAA+_ATPase"/>
</dbReference>
<reference evidence="2" key="1">
    <citation type="submission" date="2022-01" db="EMBL/GenBank/DDBJ databases">
        <title>Corynebacterium sp. nov isolated from isolated from the feces of the greater white-fronted geese (Anser albifrons) at Poyang Lake, PR China.</title>
        <authorList>
            <person name="Liu Q."/>
        </authorList>
    </citation>
    <scope>NUCLEOTIDE SEQUENCE</scope>
    <source>
        <strain evidence="2">JCM 32435</strain>
    </source>
</reference>
<keyword evidence="2" id="KW-0548">Nucleotidyltransferase</keyword>
<evidence type="ECO:0000313" key="2">
    <source>
        <dbReference type="EMBL" id="MCF4005764.1"/>
    </source>
</evidence>
<dbReference type="Gene3D" id="3.40.50.300">
    <property type="entry name" value="P-loop containing nucleotide triphosphate hydrolases"/>
    <property type="match status" value="1"/>
</dbReference>
<gene>
    <name evidence="2" type="ORF">L1O03_01035</name>
</gene>
<accession>A0A9X1TZJ0</accession>
<dbReference type="InterPro" id="IPR027417">
    <property type="entry name" value="P-loop_NTPase"/>
</dbReference>
<evidence type="ECO:0000313" key="3">
    <source>
        <dbReference type="Proteomes" id="UP001139336"/>
    </source>
</evidence>
<dbReference type="PANTHER" id="PTHR11669:SF8">
    <property type="entry name" value="DNA POLYMERASE III SUBUNIT DELTA"/>
    <property type="match status" value="1"/>
</dbReference>
<evidence type="ECO:0000259" key="1">
    <source>
        <dbReference type="SMART" id="SM00382"/>
    </source>
</evidence>
<dbReference type="GO" id="GO:0003887">
    <property type="term" value="F:DNA-directed DNA polymerase activity"/>
    <property type="evidence" value="ECO:0007669"/>
    <property type="project" value="UniProtKB-EC"/>
</dbReference>
<feature type="domain" description="AAA+ ATPase" evidence="1">
    <location>
        <begin position="40"/>
        <end position="181"/>
    </location>
</feature>
<keyword evidence="2" id="KW-0808">Transferase</keyword>